<feature type="compositionally biased region" description="Acidic residues" evidence="1">
    <location>
        <begin position="123"/>
        <end position="163"/>
    </location>
</feature>
<accession>A0A0D2CRP7</accession>
<evidence type="ECO:0000313" key="3">
    <source>
        <dbReference type="Proteomes" id="UP000054266"/>
    </source>
</evidence>
<gene>
    <name evidence="2" type="ORF">PV04_07052</name>
</gene>
<name>A0A0D2CRP7_9EURO</name>
<organism evidence="2 3">
    <name type="scientific">Phialophora macrospora</name>
    <dbReference type="NCBI Taxonomy" id="1851006"/>
    <lineage>
        <taxon>Eukaryota</taxon>
        <taxon>Fungi</taxon>
        <taxon>Dikarya</taxon>
        <taxon>Ascomycota</taxon>
        <taxon>Pezizomycotina</taxon>
        <taxon>Eurotiomycetes</taxon>
        <taxon>Chaetothyriomycetidae</taxon>
        <taxon>Chaetothyriales</taxon>
        <taxon>Herpotrichiellaceae</taxon>
        <taxon>Phialophora</taxon>
    </lineage>
</organism>
<dbReference type="Proteomes" id="UP000054266">
    <property type="component" value="Unassembled WGS sequence"/>
</dbReference>
<feature type="region of interest" description="Disordered" evidence="1">
    <location>
        <begin position="123"/>
        <end position="182"/>
    </location>
</feature>
<feature type="compositionally biased region" description="Polar residues" evidence="1">
    <location>
        <begin position="164"/>
        <end position="177"/>
    </location>
</feature>
<feature type="region of interest" description="Disordered" evidence="1">
    <location>
        <begin position="1"/>
        <end position="24"/>
    </location>
</feature>
<protein>
    <submittedName>
        <fullName evidence="2">Uncharacterized protein</fullName>
    </submittedName>
</protein>
<dbReference type="EMBL" id="KN846959">
    <property type="protein sequence ID" value="KIW67826.1"/>
    <property type="molecule type" value="Genomic_DNA"/>
</dbReference>
<reference evidence="2 3" key="1">
    <citation type="submission" date="2015-01" db="EMBL/GenBank/DDBJ databases">
        <title>The Genome Sequence of Capronia semiimmersa CBS27337.</title>
        <authorList>
            <consortium name="The Broad Institute Genomics Platform"/>
            <person name="Cuomo C."/>
            <person name="de Hoog S."/>
            <person name="Gorbushina A."/>
            <person name="Stielow B."/>
            <person name="Teixiera M."/>
            <person name="Abouelleil A."/>
            <person name="Chapman S.B."/>
            <person name="Priest M."/>
            <person name="Young S.K."/>
            <person name="Wortman J."/>
            <person name="Nusbaum C."/>
            <person name="Birren B."/>
        </authorList>
    </citation>
    <scope>NUCLEOTIDE SEQUENCE [LARGE SCALE GENOMIC DNA]</scope>
    <source>
        <strain evidence="2 3">CBS 27337</strain>
    </source>
</reference>
<keyword evidence="3" id="KW-1185">Reference proteome</keyword>
<dbReference type="AlphaFoldDB" id="A0A0D2CRP7"/>
<dbReference type="HOGENOM" id="CLU_1272144_0_0_1"/>
<proteinExistence type="predicted"/>
<sequence>MDRRDALCSHAPLSFASTPEPHSETRKSAARLLFKSHWKLNTESAREEPRLRRLLGHISVYDRTRVVAQDQPPSISTTTTEENGSATYLEHQVPSFEEFRTALKIQLETIAQIRQAAVAQCDEADEFDSDDESDCSYDSFDGDDWSEEDTSAESDDSLTDNDSDGQISECTSPTFFSADTKHDAEDDDGIWAIRPLTPFLNYSNRVASPS</sequence>
<evidence type="ECO:0000256" key="1">
    <source>
        <dbReference type="SAM" id="MobiDB-lite"/>
    </source>
</evidence>
<evidence type="ECO:0000313" key="2">
    <source>
        <dbReference type="EMBL" id="KIW67826.1"/>
    </source>
</evidence>